<evidence type="ECO:0008006" key="4">
    <source>
        <dbReference type="Google" id="ProtNLM"/>
    </source>
</evidence>
<protein>
    <recommendedName>
        <fullName evidence="4">Inovirus Gp2 family protein</fullName>
    </recommendedName>
</protein>
<dbReference type="Proteomes" id="UP000005633">
    <property type="component" value="Chromosome"/>
</dbReference>
<reference evidence="2 3" key="1">
    <citation type="journal article" date="2012" name="J. Bacteriol.">
        <title>Complete genome sequence of the anaerobic perchlorate-reducing bacterium Azospira suillum strain PS.</title>
        <authorList>
            <person name="Byrne-Bailey K.G."/>
            <person name="Coates J.D."/>
        </authorList>
    </citation>
    <scope>NUCLEOTIDE SEQUENCE [LARGE SCALE GENOMIC DNA]</scope>
    <source>
        <strain evidence="3">ATCC BAA-33 / DSM 13638 / PS</strain>
    </source>
</reference>
<proteinExistence type="predicted"/>
<feature type="compositionally biased region" description="Basic and acidic residues" evidence="1">
    <location>
        <begin position="375"/>
        <end position="385"/>
    </location>
</feature>
<sequence>MNLGHRYNNSDVINRDLCRKVYGDFSDALFVTDEESSCRLTRKFYASVMADLVSFVEDATKSKEIPFLPHIAGSGRSGYDFTPLAERYFHRLPLFITTIGMLSSKYRYSEHIEAFNDAWISLHLHDLGMIWRDIWSTSMARHPSGRSFGEIFNAIVEKLRHTWTQNGYRERFRRRVYESNRRTQQYKNYINAWFEKQATINFCRIDLYYRKELWNDITFEKLSTDLDHLCANFRCNTIFRGLRGYIAKIEYGLGKGPHIHMIFLFDTEAKQGRCHIFHTQKIGEYWVKTITKKSGEYWNCNAKASQYEQLGKLGIGPIHVSDKKRRHNLSEIVIPYLCKTDQFVRPEFAPRNRLMRRGKWPRAEPKKLGAPRKARNTDDSHFSPL</sequence>
<dbReference type="EMBL" id="CP003153">
    <property type="protein sequence ID" value="AEV26176.1"/>
    <property type="molecule type" value="Genomic_DNA"/>
</dbReference>
<feature type="region of interest" description="Disordered" evidence="1">
    <location>
        <begin position="355"/>
        <end position="385"/>
    </location>
</feature>
<dbReference type="eggNOG" id="ENOG5033357">
    <property type="taxonomic scope" value="Bacteria"/>
</dbReference>
<evidence type="ECO:0000313" key="2">
    <source>
        <dbReference type="EMBL" id="AEV26176.1"/>
    </source>
</evidence>
<dbReference type="STRING" id="640081.Dsui_1792"/>
<dbReference type="AlphaFoldDB" id="G8QGP0"/>
<gene>
    <name evidence="2" type="ordered locus">Dsui_1792</name>
</gene>
<name>G8QGP0_AZOOP</name>
<evidence type="ECO:0000313" key="3">
    <source>
        <dbReference type="Proteomes" id="UP000005633"/>
    </source>
</evidence>
<organism evidence="2 3">
    <name type="scientific">Azospira oryzae (strain ATCC BAA-33 / DSM 13638 / PS)</name>
    <name type="common">Dechlorosoma suillum</name>
    <dbReference type="NCBI Taxonomy" id="640081"/>
    <lineage>
        <taxon>Bacteria</taxon>
        <taxon>Pseudomonadati</taxon>
        <taxon>Pseudomonadota</taxon>
        <taxon>Betaproteobacteria</taxon>
        <taxon>Rhodocyclales</taxon>
        <taxon>Rhodocyclaceae</taxon>
        <taxon>Azospira</taxon>
    </lineage>
</organism>
<dbReference type="HOGENOM" id="CLU_716977_0_0_4"/>
<accession>G8QGP0</accession>
<dbReference type="KEGG" id="dsu:Dsui_1792"/>
<evidence type="ECO:0000256" key="1">
    <source>
        <dbReference type="SAM" id="MobiDB-lite"/>
    </source>
</evidence>